<dbReference type="AlphaFoldDB" id="A0AAE1SNU0"/>
<reference evidence="1" key="1">
    <citation type="submission" date="2023-12" db="EMBL/GenBank/DDBJ databases">
        <title>Genome assembly of Anisodus tanguticus.</title>
        <authorList>
            <person name="Wang Y.-J."/>
        </authorList>
    </citation>
    <scope>NUCLEOTIDE SEQUENCE</scope>
    <source>
        <strain evidence="1">KB-2021</strain>
        <tissue evidence="1">Leaf</tissue>
    </source>
</reference>
<evidence type="ECO:0000313" key="2">
    <source>
        <dbReference type="Proteomes" id="UP001291623"/>
    </source>
</evidence>
<comment type="caution">
    <text evidence="1">The sequence shown here is derived from an EMBL/GenBank/DDBJ whole genome shotgun (WGS) entry which is preliminary data.</text>
</comment>
<organism evidence="1 2">
    <name type="scientific">Anisodus tanguticus</name>
    <dbReference type="NCBI Taxonomy" id="243964"/>
    <lineage>
        <taxon>Eukaryota</taxon>
        <taxon>Viridiplantae</taxon>
        <taxon>Streptophyta</taxon>
        <taxon>Embryophyta</taxon>
        <taxon>Tracheophyta</taxon>
        <taxon>Spermatophyta</taxon>
        <taxon>Magnoliopsida</taxon>
        <taxon>eudicotyledons</taxon>
        <taxon>Gunneridae</taxon>
        <taxon>Pentapetalae</taxon>
        <taxon>asterids</taxon>
        <taxon>lamiids</taxon>
        <taxon>Solanales</taxon>
        <taxon>Solanaceae</taxon>
        <taxon>Solanoideae</taxon>
        <taxon>Hyoscyameae</taxon>
        <taxon>Anisodus</taxon>
    </lineage>
</organism>
<proteinExistence type="predicted"/>
<evidence type="ECO:0000313" key="1">
    <source>
        <dbReference type="EMBL" id="KAK4373272.1"/>
    </source>
</evidence>
<sequence>MNSDKDGFKPRLYVSLKKRIAESPNSSVVTASLSVAANLRWASNTNGLASSIIDEDHCKSPMDNDIYEDPCEPLMDNDYPDNVHRDDLENPASSNHKLYAYYKVYEGNIVQIPHESKWMTPSHM</sequence>
<dbReference type="Proteomes" id="UP001291623">
    <property type="component" value="Unassembled WGS sequence"/>
</dbReference>
<dbReference type="EMBL" id="JAVYJV010000004">
    <property type="protein sequence ID" value="KAK4373272.1"/>
    <property type="molecule type" value="Genomic_DNA"/>
</dbReference>
<gene>
    <name evidence="1" type="ORF">RND71_008656</name>
</gene>
<protein>
    <submittedName>
        <fullName evidence="1">Uncharacterized protein</fullName>
    </submittedName>
</protein>
<accession>A0AAE1SNU0</accession>
<name>A0AAE1SNU0_9SOLA</name>
<keyword evidence="2" id="KW-1185">Reference proteome</keyword>